<dbReference type="RefSeq" id="WP_111650710.1">
    <property type="nucleotide sequence ID" value="NZ_JACHWI010000006.1"/>
</dbReference>
<protein>
    <submittedName>
        <fullName evidence="1">Uncharacterized protein</fullName>
    </submittedName>
</protein>
<evidence type="ECO:0000313" key="2">
    <source>
        <dbReference type="Proteomes" id="UP000249341"/>
    </source>
</evidence>
<gene>
    <name evidence="1" type="ORF">B0I29_109179</name>
</gene>
<reference evidence="1 2" key="1">
    <citation type="submission" date="2018-06" db="EMBL/GenBank/DDBJ databases">
        <title>Genomic Encyclopedia of Type Strains, Phase III (KMG-III): the genomes of soil and plant-associated and newly described type strains.</title>
        <authorList>
            <person name="Whitman W."/>
        </authorList>
    </citation>
    <scope>NUCLEOTIDE SEQUENCE [LARGE SCALE GENOMIC DNA]</scope>
    <source>
        <strain evidence="1 2">CGMCC 4.7090</strain>
    </source>
</reference>
<proteinExistence type="predicted"/>
<dbReference type="EMBL" id="QLMJ01000009">
    <property type="protein sequence ID" value="RAK35705.1"/>
    <property type="molecule type" value="Genomic_DNA"/>
</dbReference>
<accession>A0A327Z9K5</accession>
<dbReference type="OrthoDB" id="3288058at2"/>
<dbReference type="Proteomes" id="UP000249341">
    <property type="component" value="Unassembled WGS sequence"/>
</dbReference>
<organism evidence="1 2">
    <name type="scientific">Actinoplanes lutulentus</name>
    <dbReference type="NCBI Taxonomy" id="1287878"/>
    <lineage>
        <taxon>Bacteria</taxon>
        <taxon>Bacillati</taxon>
        <taxon>Actinomycetota</taxon>
        <taxon>Actinomycetes</taxon>
        <taxon>Micromonosporales</taxon>
        <taxon>Micromonosporaceae</taxon>
        <taxon>Actinoplanes</taxon>
    </lineage>
</organism>
<keyword evidence="2" id="KW-1185">Reference proteome</keyword>
<evidence type="ECO:0000313" key="1">
    <source>
        <dbReference type="EMBL" id="RAK35705.1"/>
    </source>
</evidence>
<sequence length="265" mass="30320">MTGWRRRETKREEQIIRVLQEPPEAIDLRGARRWRWADEHWRVWLRRSATGVELFTRWQESDEYRYMLGDDAYQMQLIEILTRATPRDCAAAGFGCTRRMDRACSEPSICSRDPLPAAGVDPHREGPVPGGCDSFYGGDDVRVRFSAGNRHQAVRWSMSLWIDGVRVGAGLRLASSGWWLDDRFFVVPAEGPDEHPAQEYTMGDLVSVIHSVLIHDAALSVTRVLVPGPEEMWTEPWVVRDGDELRVYPDQETSRGPDRTIVLTD</sequence>
<name>A0A327Z9K5_9ACTN</name>
<dbReference type="AlphaFoldDB" id="A0A327Z9K5"/>
<comment type="caution">
    <text evidence="1">The sequence shown here is derived from an EMBL/GenBank/DDBJ whole genome shotgun (WGS) entry which is preliminary data.</text>
</comment>